<dbReference type="Pfam" id="PF13665">
    <property type="entry name" value="Tox-PAAR-like"/>
    <property type="match status" value="1"/>
</dbReference>
<feature type="domain" description="Teneurin-like YD-shell" evidence="4">
    <location>
        <begin position="801"/>
        <end position="935"/>
    </location>
</feature>
<feature type="domain" description="Teneurin-like YD-shell" evidence="4">
    <location>
        <begin position="1101"/>
        <end position="1413"/>
    </location>
</feature>
<dbReference type="InterPro" id="IPR031325">
    <property type="entry name" value="RHS_repeat"/>
</dbReference>
<evidence type="ECO:0000256" key="1">
    <source>
        <dbReference type="ARBA" id="ARBA00022737"/>
    </source>
</evidence>
<organism evidence="5 6">
    <name type="scientific">Zemynaea arenosa</name>
    <dbReference type="NCBI Taxonomy" id="2561931"/>
    <lineage>
        <taxon>Bacteria</taxon>
        <taxon>Pseudomonadati</taxon>
        <taxon>Pseudomonadota</taxon>
        <taxon>Betaproteobacteria</taxon>
        <taxon>Burkholderiales</taxon>
        <taxon>Oxalobacteraceae</taxon>
        <taxon>Telluria group</taxon>
        <taxon>Zemynaea</taxon>
    </lineage>
</organism>
<dbReference type="InterPro" id="IPR056823">
    <property type="entry name" value="TEN-like_YD-shell"/>
</dbReference>
<keyword evidence="6" id="KW-1185">Reference proteome</keyword>
<proteinExistence type="predicted"/>
<name>A0A4Y9SMD6_9BURK</name>
<dbReference type="InterPro" id="IPR022385">
    <property type="entry name" value="Rhs_assc_core"/>
</dbReference>
<dbReference type="NCBIfam" id="TIGR01643">
    <property type="entry name" value="YD_repeat_2x"/>
    <property type="match status" value="7"/>
</dbReference>
<feature type="domain" description="DUF6531" evidence="3">
    <location>
        <begin position="331"/>
        <end position="403"/>
    </location>
</feature>
<feature type="region of interest" description="Disordered" evidence="2">
    <location>
        <begin position="266"/>
        <end position="332"/>
    </location>
</feature>
<evidence type="ECO:0000313" key="5">
    <source>
        <dbReference type="EMBL" id="TFW23395.1"/>
    </source>
</evidence>
<evidence type="ECO:0000259" key="4">
    <source>
        <dbReference type="Pfam" id="PF25023"/>
    </source>
</evidence>
<dbReference type="Proteomes" id="UP000298438">
    <property type="component" value="Unassembled WGS sequence"/>
</dbReference>
<comment type="caution">
    <text evidence="5">The sequence shown here is derived from an EMBL/GenBank/DDBJ whole genome shotgun (WGS) entry which is preliminary data.</text>
</comment>
<dbReference type="Pfam" id="PF05593">
    <property type="entry name" value="RHS_repeat"/>
    <property type="match status" value="2"/>
</dbReference>
<evidence type="ECO:0000256" key="2">
    <source>
        <dbReference type="SAM" id="MobiDB-lite"/>
    </source>
</evidence>
<dbReference type="InterPro" id="IPR050708">
    <property type="entry name" value="T6SS_VgrG/RHS"/>
</dbReference>
<gene>
    <name evidence="5" type="ORF">E4L96_06805</name>
</gene>
<keyword evidence="1" id="KW-0677">Repeat</keyword>
<dbReference type="PANTHER" id="PTHR32305:SF15">
    <property type="entry name" value="PROTEIN RHSA-RELATED"/>
    <property type="match status" value="1"/>
</dbReference>
<protein>
    <submittedName>
        <fullName evidence="5">DUF4150 domain-containing protein</fullName>
    </submittedName>
</protein>
<sequence>MKEESLMANETVTKSSRFYCVSLTPDICKTPIGASTPPIPYNIIGEFVDTLQASPNVKSRSEPVYLHGKSYISTVKGDMPGKAGGVKSGTVGDRAESKAGSSTLRANLASTFQTARQVWMNAKNTLGVAYERSAQAARERLKPYAQKYKDEISDSVHQFGRDAGDTGDKIVKVSGAVAVVSAVTLQPEGVAAAAVGAEVGSGVAVVGAATDAGASVLDAGADWVLTGKDPDWGNTLFAAGSQMVASLLYKKVGALARFLRSEAKAVKPGKLQTRPEKPTHASSKPASGPQGSKDGRDGGKTKGSRKGKGDKPADCCPKNTAPGGRSVKSRKPVHLGTGEEILYQTDFELDGRVPIVWTRCYRSGSECEDWGLLGARWSTEFTASLSMCDDGIVYHDHTGRAVRLPFLLPGEQHNSRLEGFTLARQSDHQFVLRWLDDSTDVFKRFPVRGWLPHGYNGVNAMLPAESLVEVERFCLARRQDRDGRGYSIERFPDAKPDEPLIKVVTDEERIVVGVRSHKKNEVCIGRIEEIRGDGTHVCRAAYEYAAEVDGPDGSEDGHPVRFNLVKHTNQAGSAREYEYRHHLLTRYSDYLGFGRHIEWRSLATLVAAWDGRTVADPQQSPYMIDVTNSYQARAVATHCDDGTDAVRIDYLDAETTRLNDANGVTLEFNFDDNWMCTGVSRIGADGSHQSLGRRHWSAEGWLLSEINPVGATTRYEYDTSGNVTCVIDALGNRQHFEYSSQQQPARFQNMSGGVTTFAFDDAGYLTNLTDALGHTTTYRYNGRHDLIELVDAKGGVKKFDHDRMGRMTCATDCSGYSTYYSYDIDGHLIAIRNALGDQLSFKYDRLGNVTQLRYPDGANEQFVRDAMGRLIQHVDPLGYKTTYRYNGRGVLVERVDALGHAVAYEYDSALNLVAVVNPREERYCYFYNQEGRLATEVGFDGKTTTYAYDAAGNVVRTSCAGVERQFVYDRLGQLCATIDDDGTVRYTYTADGLIASATNSSVALGFEYNSVGNLIEERFTYQFAALLPNLKPILSDPAFSLRHTYDELGFRTQTSLPTGQSIDVLTYGSGHWHAVHWCGAPVVNVERDVLHRERLRHVGEVDGPVQIRSTYDGRSRLATTTTAIAGVSRSQRCYVYDERGFLTESKAQQGDERLHVVRYSVDPLGQLIAKQGRAGREDFAYDATGNLTSGAARYEFDRLREFAQGGVAFSHDYDKRGNLQRKSRKQLAGDKEEVHLRFNAADELIRVLDNNEVATDYVYDAFSRRVAKLSEKGATLFVWDGDNLLQEKSADKLTTFIYEPDSFIPLGCVVERNDAVENGTPAAQTLAFICDQVATPVEAVSNDGATLEMRDLTTWGGAPGQESNWSHLRFPGQQADEESGLHYNRFRYYDPVSGRYISQDPLRLAVGINLYRYVENPTAAVDPLGLYVTWHCGSQRWMDTNTGRFVRRPKNPAKMVATDGSMNFTDVSQWAQQWGLVNTWTHDAIKFPAGGFSYLLRSGKYSYSIHGHGWNPNAPLGSNAASGPTASIQRWDSKAGNRAEVALNYLTTCSWGRFKGNENAAHLPLKNSPY</sequence>
<dbReference type="Pfam" id="PF20148">
    <property type="entry name" value="DUF6531"/>
    <property type="match status" value="1"/>
</dbReference>
<dbReference type="OrthoDB" id="8553452at2"/>
<dbReference type="NCBIfam" id="TIGR03696">
    <property type="entry name" value="Rhs_assc_core"/>
    <property type="match status" value="1"/>
</dbReference>
<reference evidence="5 6" key="1">
    <citation type="submission" date="2019-03" db="EMBL/GenBank/DDBJ databases">
        <title>Draft Genome Sequence of Massilia arenosa sp. nov., a Novel Massilia Species Isolated from a Sandy-loam Maize Soil.</title>
        <authorList>
            <person name="Raths R."/>
            <person name="Peta V."/>
            <person name="Bucking H."/>
        </authorList>
    </citation>
    <scope>NUCLEOTIDE SEQUENCE [LARGE SCALE GENOMIC DNA]</scope>
    <source>
        <strain evidence="5 6">MC02</strain>
    </source>
</reference>
<dbReference type="InterPro" id="IPR045351">
    <property type="entry name" value="DUF6531"/>
</dbReference>
<evidence type="ECO:0000259" key="3">
    <source>
        <dbReference type="Pfam" id="PF20148"/>
    </source>
</evidence>
<dbReference type="Gene3D" id="2.180.10.10">
    <property type="entry name" value="RHS repeat-associated core"/>
    <property type="match status" value="1"/>
</dbReference>
<dbReference type="Pfam" id="PF25023">
    <property type="entry name" value="TEN_YD-shell"/>
    <property type="match status" value="2"/>
</dbReference>
<dbReference type="InterPro" id="IPR006530">
    <property type="entry name" value="YD"/>
</dbReference>
<dbReference type="EMBL" id="SPVF01000096">
    <property type="protein sequence ID" value="TFW23395.1"/>
    <property type="molecule type" value="Genomic_DNA"/>
</dbReference>
<dbReference type="PANTHER" id="PTHR32305">
    <property type="match status" value="1"/>
</dbReference>
<evidence type="ECO:0000313" key="6">
    <source>
        <dbReference type="Proteomes" id="UP000298438"/>
    </source>
</evidence>
<dbReference type="PRINTS" id="PR00394">
    <property type="entry name" value="RHSPROTEIN"/>
</dbReference>
<accession>A0A4Y9SMD6</accession>